<evidence type="ECO:0000256" key="1">
    <source>
        <dbReference type="ARBA" id="ARBA00023015"/>
    </source>
</evidence>
<dbReference type="InterPro" id="IPR029016">
    <property type="entry name" value="GAF-like_dom_sf"/>
</dbReference>
<protein>
    <submittedName>
        <fullName evidence="5">Response regulator transcription factor</fullName>
    </submittedName>
</protein>
<comment type="caution">
    <text evidence="5">The sequence shown here is derived from an EMBL/GenBank/DDBJ whole genome shotgun (WGS) entry which is preliminary data.</text>
</comment>
<dbReference type="PRINTS" id="PR00038">
    <property type="entry name" value="HTHLUXR"/>
</dbReference>
<dbReference type="Proteomes" id="UP000715441">
    <property type="component" value="Unassembled WGS sequence"/>
</dbReference>
<gene>
    <name evidence="5" type="ORF">HFP15_36215</name>
</gene>
<evidence type="ECO:0000259" key="4">
    <source>
        <dbReference type="PROSITE" id="PS50043"/>
    </source>
</evidence>
<dbReference type="SMART" id="SM00421">
    <property type="entry name" value="HTH_LUXR"/>
    <property type="match status" value="1"/>
</dbReference>
<dbReference type="RefSeq" id="WP_168522010.1">
    <property type="nucleotide sequence ID" value="NZ_JAAXLS010000053.1"/>
</dbReference>
<dbReference type="EMBL" id="JAAXLS010000053">
    <property type="protein sequence ID" value="NKQ58311.1"/>
    <property type="molecule type" value="Genomic_DNA"/>
</dbReference>
<dbReference type="Gene3D" id="3.30.450.40">
    <property type="match status" value="1"/>
</dbReference>
<dbReference type="PROSITE" id="PS00622">
    <property type="entry name" value="HTH_LUXR_1"/>
    <property type="match status" value="1"/>
</dbReference>
<accession>A0ABX1JF35</accession>
<dbReference type="PANTHER" id="PTHR44688">
    <property type="entry name" value="DNA-BINDING TRANSCRIPTIONAL ACTIVATOR DEVR_DOSR"/>
    <property type="match status" value="1"/>
</dbReference>
<organism evidence="5 6">
    <name type="scientific">Amycolatopsis acididurans</name>
    <dbReference type="NCBI Taxonomy" id="2724524"/>
    <lineage>
        <taxon>Bacteria</taxon>
        <taxon>Bacillati</taxon>
        <taxon>Actinomycetota</taxon>
        <taxon>Actinomycetes</taxon>
        <taxon>Pseudonocardiales</taxon>
        <taxon>Pseudonocardiaceae</taxon>
        <taxon>Amycolatopsis</taxon>
    </lineage>
</organism>
<dbReference type="SUPFAM" id="SSF46894">
    <property type="entry name" value="C-terminal effector domain of the bipartite response regulators"/>
    <property type="match status" value="1"/>
</dbReference>
<dbReference type="InterPro" id="IPR016032">
    <property type="entry name" value="Sig_transdc_resp-reg_C-effctor"/>
</dbReference>
<keyword evidence="2" id="KW-0238">DNA-binding</keyword>
<feature type="domain" description="HTH luxR-type" evidence="4">
    <location>
        <begin position="212"/>
        <end position="277"/>
    </location>
</feature>
<dbReference type="Pfam" id="PF00196">
    <property type="entry name" value="GerE"/>
    <property type="match status" value="1"/>
</dbReference>
<evidence type="ECO:0000313" key="6">
    <source>
        <dbReference type="Proteomes" id="UP000715441"/>
    </source>
</evidence>
<dbReference type="CDD" id="cd06170">
    <property type="entry name" value="LuxR_C_like"/>
    <property type="match status" value="1"/>
</dbReference>
<keyword evidence="6" id="KW-1185">Reference proteome</keyword>
<dbReference type="InterPro" id="IPR036388">
    <property type="entry name" value="WH-like_DNA-bd_sf"/>
</dbReference>
<dbReference type="InterPro" id="IPR000792">
    <property type="entry name" value="Tscrpt_reg_LuxR_C"/>
</dbReference>
<dbReference type="PROSITE" id="PS50043">
    <property type="entry name" value="HTH_LUXR_2"/>
    <property type="match status" value="1"/>
</dbReference>
<dbReference type="PANTHER" id="PTHR44688:SF16">
    <property type="entry name" value="DNA-BINDING TRANSCRIPTIONAL ACTIVATOR DEVR_DOSR"/>
    <property type="match status" value="1"/>
</dbReference>
<keyword evidence="1" id="KW-0805">Transcription regulation</keyword>
<evidence type="ECO:0000256" key="2">
    <source>
        <dbReference type="ARBA" id="ARBA00023125"/>
    </source>
</evidence>
<name>A0ABX1JF35_9PSEU</name>
<dbReference type="SUPFAM" id="SSF55781">
    <property type="entry name" value="GAF domain-like"/>
    <property type="match status" value="1"/>
</dbReference>
<evidence type="ECO:0000313" key="5">
    <source>
        <dbReference type="EMBL" id="NKQ58311.1"/>
    </source>
</evidence>
<sequence>MGATPVLPVERLVSRLHDATGVDLAFGGAVGSGAHAFAINQTSGTATGALNNLLIREGLGLGGKAMSLRRPVAVRDYHRAGGITHQYDRAVEAERLCAVFAIPVVVGRATRAVVYGALRRPGEVGERVLDTAMQAVASLARDAEIAEEVQRRLAERDHEHEQSSIDEASARTLAQRLREAQAEIAAIAQQVADPALRARLDTLSRDLREPLAGQPKCPLSPREIDVLVQVAAGYTNREVAQRLHLLPTTVKAYLQSAMRKLGTANRVATVGAARKLGILP</sequence>
<reference evidence="5 6" key="1">
    <citation type="submission" date="2020-04" db="EMBL/GenBank/DDBJ databases">
        <title>Novel species.</title>
        <authorList>
            <person name="Teo W.F.A."/>
            <person name="Lipun K."/>
            <person name="Srisuk N."/>
            <person name="Duangmal K."/>
        </authorList>
    </citation>
    <scope>NUCLEOTIDE SEQUENCE [LARGE SCALE GENOMIC DNA]</scope>
    <source>
        <strain evidence="5 6">K13G38</strain>
    </source>
</reference>
<evidence type="ECO:0000256" key="3">
    <source>
        <dbReference type="ARBA" id="ARBA00023163"/>
    </source>
</evidence>
<dbReference type="Gene3D" id="1.10.10.10">
    <property type="entry name" value="Winged helix-like DNA-binding domain superfamily/Winged helix DNA-binding domain"/>
    <property type="match status" value="1"/>
</dbReference>
<proteinExistence type="predicted"/>
<keyword evidence="3" id="KW-0804">Transcription</keyword>